<feature type="compositionally biased region" description="Polar residues" evidence="1">
    <location>
        <begin position="1"/>
        <end position="10"/>
    </location>
</feature>
<dbReference type="AlphaFoldDB" id="A0A8J2P9U3"/>
<feature type="region of interest" description="Disordered" evidence="1">
    <location>
        <begin position="1"/>
        <end position="44"/>
    </location>
</feature>
<proteinExistence type="predicted"/>
<gene>
    <name evidence="2" type="ORF">AFUS01_LOCUS25101</name>
</gene>
<organism evidence="2 3">
    <name type="scientific">Allacma fusca</name>
    <dbReference type="NCBI Taxonomy" id="39272"/>
    <lineage>
        <taxon>Eukaryota</taxon>
        <taxon>Metazoa</taxon>
        <taxon>Ecdysozoa</taxon>
        <taxon>Arthropoda</taxon>
        <taxon>Hexapoda</taxon>
        <taxon>Collembola</taxon>
        <taxon>Symphypleona</taxon>
        <taxon>Sminthuridae</taxon>
        <taxon>Allacma</taxon>
    </lineage>
</organism>
<sequence>MRRRPVQQTDSDQDVDEELPDFSSPNSYESDSDRSTSFDFDETTDENFVTEAHSDFSVYYRLRKGIDFTKISITSS</sequence>
<evidence type="ECO:0000256" key="1">
    <source>
        <dbReference type="SAM" id="MobiDB-lite"/>
    </source>
</evidence>
<name>A0A8J2P9U3_9HEXA</name>
<evidence type="ECO:0000313" key="2">
    <source>
        <dbReference type="EMBL" id="CAG7786537.1"/>
    </source>
</evidence>
<dbReference type="EMBL" id="CAJVCH010319451">
    <property type="protein sequence ID" value="CAG7786537.1"/>
    <property type="molecule type" value="Genomic_DNA"/>
</dbReference>
<protein>
    <submittedName>
        <fullName evidence="2">Uncharacterized protein</fullName>
    </submittedName>
</protein>
<accession>A0A8J2P9U3</accession>
<dbReference type="Proteomes" id="UP000708208">
    <property type="component" value="Unassembled WGS sequence"/>
</dbReference>
<comment type="caution">
    <text evidence="2">The sequence shown here is derived from an EMBL/GenBank/DDBJ whole genome shotgun (WGS) entry which is preliminary data.</text>
</comment>
<feature type="compositionally biased region" description="Acidic residues" evidence="1">
    <location>
        <begin position="11"/>
        <end position="20"/>
    </location>
</feature>
<keyword evidence="3" id="KW-1185">Reference proteome</keyword>
<reference evidence="2" key="1">
    <citation type="submission" date="2021-06" db="EMBL/GenBank/DDBJ databases">
        <authorList>
            <person name="Hodson N. C."/>
            <person name="Mongue J. A."/>
            <person name="Jaron S. K."/>
        </authorList>
    </citation>
    <scope>NUCLEOTIDE SEQUENCE</scope>
</reference>
<evidence type="ECO:0000313" key="3">
    <source>
        <dbReference type="Proteomes" id="UP000708208"/>
    </source>
</evidence>